<evidence type="ECO:0000256" key="1">
    <source>
        <dbReference type="ARBA" id="ARBA00004251"/>
    </source>
</evidence>
<dbReference type="InterPro" id="IPR013210">
    <property type="entry name" value="LRR_N_plant-typ"/>
</dbReference>
<feature type="domain" description="F-box protein At3g26010-like beta-propeller" evidence="13">
    <location>
        <begin position="113"/>
        <end position="385"/>
    </location>
</feature>
<dbReference type="FunFam" id="3.80.10.10:FF:000095">
    <property type="entry name" value="LRR receptor-like serine/threonine-protein kinase GSO1"/>
    <property type="match status" value="1"/>
</dbReference>
<keyword evidence="9" id="KW-0472">Membrane</keyword>
<evidence type="ECO:0000259" key="11">
    <source>
        <dbReference type="Pfam" id="PF00646"/>
    </source>
</evidence>
<dbReference type="SUPFAM" id="SSF52058">
    <property type="entry name" value="L domain-like"/>
    <property type="match status" value="1"/>
</dbReference>
<dbReference type="GO" id="GO:0051707">
    <property type="term" value="P:response to other organism"/>
    <property type="evidence" value="ECO:0007669"/>
    <property type="project" value="UniProtKB-ARBA"/>
</dbReference>
<evidence type="ECO:0000256" key="4">
    <source>
        <dbReference type="ARBA" id="ARBA00022614"/>
    </source>
</evidence>
<dbReference type="Pfam" id="PF00560">
    <property type="entry name" value="LRR_1"/>
    <property type="match status" value="2"/>
</dbReference>
<dbReference type="GO" id="GO:0005886">
    <property type="term" value="C:plasma membrane"/>
    <property type="evidence" value="ECO:0007669"/>
    <property type="project" value="UniProtKB-SubCell"/>
</dbReference>
<keyword evidence="8" id="KW-1133">Transmembrane helix</keyword>
<dbReference type="InterPro" id="IPR003591">
    <property type="entry name" value="Leu-rich_rpt_typical-subtyp"/>
</dbReference>
<dbReference type="InterPro" id="IPR001611">
    <property type="entry name" value="Leu-rich_rpt"/>
</dbReference>
<dbReference type="Pfam" id="PF08263">
    <property type="entry name" value="LRRNT_2"/>
    <property type="match status" value="1"/>
</dbReference>
<dbReference type="SMART" id="SM00369">
    <property type="entry name" value="LRR_TYP"/>
    <property type="match status" value="3"/>
</dbReference>
<evidence type="ECO:0000256" key="7">
    <source>
        <dbReference type="ARBA" id="ARBA00022737"/>
    </source>
</evidence>
<evidence type="ECO:0000256" key="3">
    <source>
        <dbReference type="ARBA" id="ARBA00022475"/>
    </source>
</evidence>
<dbReference type="InterPro" id="IPR046956">
    <property type="entry name" value="RLP23-like"/>
</dbReference>
<dbReference type="Pfam" id="PF24750">
    <property type="entry name" value="b-prop_At3g26010-like"/>
    <property type="match status" value="1"/>
</dbReference>
<dbReference type="InterPro" id="IPR036047">
    <property type="entry name" value="F-box-like_dom_sf"/>
</dbReference>
<keyword evidence="10" id="KW-0325">Glycoprotein</keyword>
<dbReference type="PANTHER" id="PTHR48063:SF101">
    <property type="entry name" value="LRR RECEPTOR-LIKE SERINE_THREONINE-PROTEIN KINASE FLS2"/>
    <property type="match status" value="1"/>
</dbReference>
<evidence type="ECO:0000256" key="2">
    <source>
        <dbReference type="ARBA" id="ARBA00009592"/>
    </source>
</evidence>
<dbReference type="InterPro" id="IPR056592">
    <property type="entry name" value="Beta-prop_At3g26010-like"/>
</dbReference>
<keyword evidence="3" id="KW-1003">Cell membrane</keyword>
<evidence type="ECO:0000256" key="6">
    <source>
        <dbReference type="ARBA" id="ARBA00022729"/>
    </source>
</evidence>
<dbReference type="PANTHER" id="PTHR48063">
    <property type="entry name" value="LRR RECEPTOR-LIKE KINASE"/>
    <property type="match status" value="1"/>
</dbReference>
<dbReference type="Proteomes" id="UP001172457">
    <property type="component" value="Chromosome 5"/>
</dbReference>
<keyword evidence="7" id="KW-0677">Repeat</keyword>
<evidence type="ECO:0008006" key="16">
    <source>
        <dbReference type="Google" id="ProtNLM"/>
    </source>
</evidence>
<accession>A0AA38W2N7</accession>
<name>A0AA38W2N7_9ASTR</name>
<protein>
    <recommendedName>
        <fullName evidence="16">Leucine-rich repeat-containing N-terminal plant-type domain-containing protein</fullName>
    </recommendedName>
</protein>
<sequence length="1035" mass="116691">MAFAGSSYTKQKSGESASSSVFDKLTDELLIETLIRLPLKPANICKCVSKRFRSLISSSYFVRCYVNHHQFDNSFALYYQSKPTFHNMIRPSLMGIDLAFGFPIFESPGFSLSFLASFSGQEKQETLQYLASNNGLVLCCAALRRPIVYFVCNPLTKQWIALPTPPSNVKTVYIGFICNPQYSCDDEIGNKTSFKVVRIDVVNCESPRQLSGTLKLEIFCSVSGRWTEEYYMSSSTSDHELFYGWNYRCPSAVVCDGLLHWDTLSNCGIFTYDPYNSECRTIELPHEIRKPVWAFKHCLGESSGRLRYANFSWDDTNYRVWELKDYGNGGEWLLLHKVHLDEMQSTVQTINKDCMGMLSPHPLNQDVLFFWCRSSCRIVEYDMGSKLLRLPCFLRDAKIMSLLSPMFFPFVLPCWPIELPLIKEHGDSLKRYGWELYQLDVKSALLRTKMDTLHNDKETKYTVKMTSSTQYTLKSALYDLLKQPPRAWFSKIGSYFVKEGSKSINLVSGIIPRRTDAETRCVDRDRRALLQFKQGLVDDYALLESWRNGRDCCHWRGVGCNNRTGEVIRLDLSATWSEELEQILGLSGEIDSSLLSLRSLRYLDLSGNSFTRIPDFIGSLTKLQHLKLAQIEFGSPEVPDRLGNLSNLQTLDLASSSVVIKNTRWLTRLSSLKYLNLSYIDLSESIGLLNNAIRLPSIVELHLVNCLLPNATANPITNLSNGFMILDLNSNYLPSSTIYPWLFNFSGSLTDVNLSDNELLGTIPEAFGTFEKLRNLDLTSNGLEGGIPVSFGNLSDLRSLLLGGNNLNQDFPGFLDNLSGPAEKSLQVLDLYGNQLSGSLPDFTTFTALKELYLGVNRLNGSFPDKFEQISKLSILDLADNRITGKLPDLSALASLKELYFERNLLNGTLAEKLAPLSELKSLGVSSNFFRGTISETHVANLSRLTYLDLSYNLLAIEIGSDWSPSFQLEIISLSSCKLGNSFPEWLRTQKNFSVLDISNAGIDDSVPSWFWESLIPGLRYLQSNPWCGSGFAVC</sequence>
<dbReference type="Pfam" id="PF13855">
    <property type="entry name" value="LRR_8"/>
    <property type="match status" value="1"/>
</dbReference>
<dbReference type="GO" id="GO:0006952">
    <property type="term" value="P:defense response"/>
    <property type="evidence" value="ECO:0007669"/>
    <property type="project" value="UniProtKB-ARBA"/>
</dbReference>
<evidence type="ECO:0000259" key="13">
    <source>
        <dbReference type="Pfam" id="PF24750"/>
    </source>
</evidence>
<gene>
    <name evidence="14" type="ORF">OSB04_019225</name>
</gene>
<feature type="domain" description="F-box" evidence="11">
    <location>
        <begin position="23"/>
        <end position="61"/>
    </location>
</feature>
<organism evidence="14 15">
    <name type="scientific">Centaurea solstitialis</name>
    <name type="common">yellow star-thistle</name>
    <dbReference type="NCBI Taxonomy" id="347529"/>
    <lineage>
        <taxon>Eukaryota</taxon>
        <taxon>Viridiplantae</taxon>
        <taxon>Streptophyta</taxon>
        <taxon>Embryophyta</taxon>
        <taxon>Tracheophyta</taxon>
        <taxon>Spermatophyta</taxon>
        <taxon>Magnoliopsida</taxon>
        <taxon>eudicotyledons</taxon>
        <taxon>Gunneridae</taxon>
        <taxon>Pentapetalae</taxon>
        <taxon>asterids</taxon>
        <taxon>campanulids</taxon>
        <taxon>Asterales</taxon>
        <taxon>Asteraceae</taxon>
        <taxon>Carduoideae</taxon>
        <taxon>Cardueae</taxon>
        <taxon>Centaureinae</taxon>
        <taxon>Centaurea</taxon>
    </lineage>
</organism>
<evidence type="ECO:0000256" key="9">
    <source>
        <dbReference type="ARBA" id="ARBA00023136"/>
    </source>
</evidence>
<dbReference type="EMBL" id="JARYMX010000005">
    <property type="protein sequence ID" value="KAJ9546682.1"/>
    <property type="molecule type" value="Genomic_DNA"/>
</dbReference>
<evidence type="ECO:0000256" key="10">
    <source>
        <dbReference type="ARBA" id="ARBA00023180"/>
    </source>
</evidence>
<comment type="subcellular location">
    <subcellularLocation>
        <location evidence="1">Cell membrane</location>
        <topology evidence="1">Single-pass type I membrane protein</topology>
    </subcellularLocation>
</comment>
<dbReference type="SUPFAM" id="SSF52047">
    <property type="entry name" value="RNI-like"/>
    <property type="match status" value="1"/>
</dbReference>
<keyword evidence="6" id="KW-0732">Signal</keyword>
<dbReference type="InterPro" id="IPR032675">
    <property type="entry name" value="LRR_dom_sf"/>
</dbReference>
<feature type="domain" description="Leucine-rich repeat-containing N-terminal plant-type" evidence="12">
    <location>
        <begin position="523"/>
        <end position="561"/>
    </location>
</feature>
<evidence type="ECO:0000256" key="5">
    <source>
        <dbReference type="ARBA" id="ARBA00022692"/>
    </source>
</evidence>
<dbReference type="AlphaFoldDB" id="A0AA38W2N7"/>
<keyword evidence="4" id="KW-0433">Leucine-rich repeat</keyword>
<dbReference type="InterPro" id="IPR001810">
    <property type="entry name" value="F-box_dom"/>
</dbReference>
<comment type="caution">
    <text evidence="14">The sequence shown here is derived from an EMBL/GenBank/DDBJ whole genome shotgun (WGS) entry which is preliminary data.</text>
</comment>
<evidence type="ECO:0000256" key="8">
    <source>
        <dbReference type="ARBA" id="ARBA00022989"/>
    </source>
</evidence>
<reference evidence="14" key="1">
    <citation type="submission" date="2023-03" db="EMBL/GenBank/DDBJ databases">
        <title>Chromosome-scale reference genome and RAD-based genetic map of yellow starthistle (Centaurea solstitialis) reveal putative structural variation and QTLs associated with invader traits.</title>
        <authorList>
            <person name="Reatini B."/>
            <person name="Cang F.A."/>
            <person name="Jiang Q."/>
            <person name="Mckibben M.T.W."/>
            <person name="Barker M.S."/>
            <person name="Rieseberg L.H."/>
            <person name="Dlugosch K.M."/>
        </authorList>
    </citation>
    <scope>NUCLEOTIDE SEQUENCE</scope>
    <source>
        <strain evidence="14">CAN-66</strain>
        <tissue evidence="14">Leaf</tissue>
    </source>
</reference>
<dbReference type="SUPFAM" id="SSF81383">
    <property type="entry name" value="F-box domain"/>
    <property type="match status" value="1"/>
</dbReference>
<evidence type="ECO:0000259" key="12">
    <source>
        <dbReference type="Pfam" id="PF08263"/>
    </source>
</evidence>
<proteinExistence type="inferred from homology"/>
<evidence type="ECO:0000313" key="14">
    <source>
        <dbReference type="EMBL" id="KAJ9546682.1"/>
    </source>
</evidence>
<comment type="similarity">
    <text evidence="2">Belongs to the RLP family.</text>
</comment>
<dbReference type="Pfam" id="PF00646">
    <property type="entry name" value="F-box"/>
    <property type="match status" value="1"/>
</dbReference>
<dbReference type="Gene3D" id="3.80.10.10">
    <property type="entry name" value="Ribonuclease Inhibitor"/>
    <property type="match status" value="4"/>
</dbReference>
<keyword evidence="15" id="KW-1185">Reference proteome</keyword>
<keyword evidence="5" id="KW-0812">Transmembrane</keyword>
<evidence type="ECO:0000313" key="15">
    <source>
        <dbReference type="Proteomes" id="UP001172457"/>
    </source>
</evidence>
<dbReference type="PROSITE" id="PS51450">
    <property type="entry name" value="LRR"/>
    <property type="match status" value="3"/>
</dbReference>